<name>A0A172TUX6_9BACT</name>
<feature type="domain" description="NAD(P)-binding" evidence="1">
    <location>
        <begin position="7"/>
        <end position="134"/>
    </location>
</feature>
<dbReference type="Proteomes" id="UP000077177">
    <property type="component" value="Chromosome"/>
</dbReference>
<dbReference type="PANTHER" id="PTHR12126">
    <property type="entry name" value="NADH-UBIQUINONE OXIDOREDUCTASE 39 KDA SUBUNIT-RELATED"/>
    <property type="match status" value="1"/>
</dbReference>
<reference evidence="2 3" key="2">
    <citation type="journal article" date="2016" name="Int. J. Syst. Evol. Microbiol.">
        <title>Flavisolibacter tropicus sp. nov., isolated from tropical soil.</title>
        <authorList>
            <person name="Lee J.J."/>
            <person name="Kang M.S."/>
            <person name="Kim G.S."/>
            <person name="Lee C.S."/>
            <person name="Lim S."/>
            <person name="Lee J."/>
            <person name="Roh S.H."/>
            <person name="Kang H."/>
            <person name="Ha J.M."/>
            <person name="Bae S."/>
            <person name="Jung H.Y."/>
            <person name="Kim M.K."/>
        </authorList>
    </citation>
    <scope>NUCLEOTIDE SEQUENCE [LARGE SCALE GENOMIC DNA]</scope>
    <source>
        <strain evidence="2 3">LCS9</strain>
    </source>
</reference>
<dbReference type="InterPro" id="IPR016040">
    <property type="entry name" value="NAD(P)-bd_dom"/>
</dbReference>
<reference evidence="3" key="1">
    <citation type="submission" date="2015-01" db="EMBL/GenBank/DDBJ databases">
        <title>Flavisolibacter sp./LCS9/ whole genome sequencing.</title>
        <authorList>
            <person name="Kim M.K."/>
            <person name="Srinivasan S."/>
            <person name="Lee J.-J."/>
        </authorList>
    </citation>
    <scope>NUCLEOTIDE SEQUENCE [LARGE SCALE GENOMIC DNA]</scope>
    <source>
        <strain evidence="3">LCS9</strain>
    </source>
</reference>
<dbReference type="Gene3D" id="3.40.50.720">
    <property type="entry name" value="NAD(P)-binding Rossmann-like Domain"/>
    <property type="match status" value="1"/>
</dbReference>
<dbReference type="AlphaFoldDB" id="A0A172TUX6"/>
<dbReference type="EMBL" id="CP011390">
    <property type="protein sequence ID" value="ANE50802.1"/>
    <property type="molecule type" value="Genomic_DNA"/>
</dbReference>
<dbReference type="InterPro" id="IPR051207">
    <property type="entry name" value="ComplexI_NDUFA9_subunit"/>
</dbReference>
<dbReference type="GO" id="GO:0044877">
    <property type="term" value="F:protein-containing complex binding"/>
    <property type="evidence" value="ECO:0007669"/>
    <property type="project" value="TreeGrafter"/>
</dbReference>
<evidence type="ECO:0000259" key="1">
    <source>
        <dbReference type="Pfam" id="PF13460"/>
    </source>
</evidence>
<sequence>MKIVVIGGTGLIGSKLVNKLRQLDHTVIAASPQSGVNTITGEGLNEVLKEAVVVVDVSNSPSFEDKAVLDFFQQSTTNLLKAEANAGVKHHVALSVVGAERLPGSGYLRAKVAQENLIKEAGIPYSILRSTQFFEFAGRIAQEGVVGNEVRISTGAIQPIASDETVAALADIVINAPVNAIVEVGGPERMPMSEFIRYYLTATEDSHQLIPDAHALYFGVELDDAALITGENARLGKIKYEDWFSKQLVNQS</sequence>
<organism evidence="2 3">
    <name type="scientific">Flavisolibacter tropicus</name>
    <dbReference type="NCBI Taxonomy" id="1492898"/>
    <lineage>
        <taxon>Bacteria</taxon>
        <taxon>Pseudomonadati</taxon>
        <taxon>Bacteroidota</taxon>
        <taxon>Chitinophagia</taxon>
        <taxon>Chitinophagales</taxon>
        <taxon>Chitinophagaceae</taxon>
        <taxon>Flavisolibacter</taxon>
    </lineage>
</organism>
<gene>
    <name evidence="2" type="ORF">SY85_10095</name>
</gene>
<dbReference type="KEGG" id="fla:SY85_10095"/>
<dbReference type="STRING" id="1492898.SY85_10095"/>
<protein>
    <submittedName>
        <fullName evidence="2">NmrA family transcriptional regulator</fullName>
    </submittedName>
</protein>
<dbReference type="RefSeq" id="WP_066404138.1">
    <property type="nucleotide sequence ID" value="NZ_CP011390.1"/>
</dbReference>
<dbReference type="OrthoDB" id="9771302at2"/>
<accession>A0A172TUX6</accession>
<evidence type="ECO:0000313" key="2">
    <source>
        <dbReference type="EMBL" id="ANE50802.1"/>
    </source>
</evidence>
<evidence type="ECO:0000313" key="3">
    <source>
        <dbReference type="Proteomes" id="UP000077177"/>
    </source>
</evidence>
<dbReference type="PATRIC" id="fig|1492898.3.peg.2169"/>
<dbReference type="PANTHER" id="PTHR12126:SF11">
    <property type="entry name" value="NADH DEHYDROGENASE [UBIQUINONE] 1 ALPHA SUBCOMPLEX SUBUNIT 9, MITOCHONDRIAL"/>
    <property type="match status" value="1"/>
</dbReference>
<dbReference type="InterPro" id="IPR036291">
    <property type="entry name" value="NAD(P)-bd_dom_sf"/>
</dbReference>
<dbReference type="Pfam" id="PF13460">
    <property type="entry name" value="NAD_binding_10"/>
    <property type="match status" value="1"/>
</dbReference>
<proteinExistence type="predicted"/>
<dbReference type="SUPFAM" id="SSF51735">
    <property type="entry name" value="NAD(P)-binding Rossmann-fold domains"/>
    <property type="match status" value="1"/>
</dbReference>
<keyword evidence="3" id="KW-1185">Reference proteome</keyword>